<keyword evidence="6" id="KW-0539">Nucleus</keyword>
<feature type="domain" description="Man1/Src1-like C-terminal" evidence="8">
    <location>
        <begin position="372"/>
        <end position="748"/>
    </location>
</feature>
<dbReference type="InterPro" id="IPR018996">
    <property type="entry name" value="Man1/Src1-like_C"/>
</dbReference>
<dbReference type="GO" id="GO:0005637">
    <property type="term" value="C:nuclear inner membrane"/>
    <property type="evidence" value="ECO:0007669"/>
    <property type="project" value="UniProtKB-SubCell"/>
</dbReference>
<name>A0AAD6YIB3_9AGAR</name>
<evidence type="ECO:0000256" key="3">
    <source>
        <dbReference type="ARBA" id="ARBA00022692"/>
    </source>
</evidence>
<dbReference type="GO" id="GO:0005783">
    <property type="term" value="C:endoplasmic reticulum"/>
    <property type="evidence" value="ECO:0007669"/>
    <property type="project" value="TreeGrafter"/>
</dbReference>
<dbReference type="Pfam" id="PF12949">
    <property type="entry name" value="HeH"/>
    <property type="match status" value="1"/>
</dbReference>
<protein>
    <submittedName>
        <fullName evidence="10">Man1-Src1p-C-terminal domain-containing protein</fullName>
    </submittedName>
</protein>
<feature type="compositionally biased region" description="Polar residues" evidence="7">
    <location>
        <begin position="194"/>
        <end position="205"/>
    </location>
</feature>
<dbReference type="EMBL" id="JARJCW010000011">
    <property type="protein sequence ID" value="KAJ7219234.1"/>
    <property type="molecule type" value="Genomic_DNA"/>
</dbReference>
<keyword evidence="11" id="KW-1185">Reference proteome</keyword>
<evidence type="ECO:0000313" key="10">
    <source>
        <dbReference type="EMBL" id="KAJ7219234.1"/>
    </source>
</evidence>
<feature type="compositionally biased region" description="Acidic residues" evidence="7">
    <location>
        <begin position="291"/>
        <end position="327"/>
    </location>
</feature>
<comment type="subcellular location">
    <subcellularLocation>
        <location evidence="1">Nucleus inner membrane</location>
    </subcellularLocation>
</comment>
<feature type="region of interest" description="Disordered" evidence="7">
    <location>
        <begin position="76"/>
        <end position="262"/>
    </location>
</feature>
<dbReference type="GO" id="GO:0003682">
    <property type="term" value="F:chromatin binding"/>
    <property type="evidence" value="ECO:0007669"/>
    <property type="project" value="InterPro"/>
</dbReference>
<feature type="compositionally biased region" description="Basic and acidic residues" evidence="7">
    <location>
        <begin position="116"/>
        <end position="125"/>
    </location>
</feature>
<keyword evidence="2" id="KW-0597">Phosphoprotein</keyword>
<dbReference type="PANTHER" id="PTHR47808">
    <property type="entry name" value="INNER NUCLEAR MEMBRANE PROTEIN HEH2-RELATED"/>
    <property type="match status" value="1"/>
</dbReference>
<evidence type="ECO:0000256" key="7">
    <source>
        <dbReference type="SAM" id="MobiDB-lite"/>
    </source>
</evidence>
<keyword evidence="3" id="KW-0812">Transmembrane</keyword>
<dbReference type="Proteomes" id="UP001219525">
    <property type="component" value="Unassembled WGS sequence"/>
</dbReference>
<organism evidence="10 11">
    <name type="scientific">Mycena pura</name>
    <dbReference type="NCBI Taxonomy" id="153505"/>
    <lineage>
        <taxon>Eukaryota</taxon>
        <taxon>Fungi</taxon>
        <taxon>Dikarya</taxon>
        <taxon>Basidiomycota</taxon>
        <taxon>Agaricomycotina</taxon>
        <taxon>Agaricomycetes</taxon>
        <taxon>Agaricomycetidae</taxon>
        <taxon>Agaricales</taxon>
        <taxon>Marasmiineae</taxon>
        <taxon>Mycenaceae</taxon>
        <taxon>Mycena</taxon>
    </lineage>
</organism>
<dbReference type="InterPro" id="IPR025856">
    <property type="entry name" value="HeH/LEM_domain"/>
</dbReference>
<dbReference type="GO" id="GO:0034399">
    <property type="term" value="C:nuclear periphery"/>
    <property type="evidence" value="ECO:0007669"/>
    <property type="project" value="TreeGrafter"/>
</dbReference>
<evidence type="ECO:0000256" key="4">
    <source>
        <dbReference type="ARBA" id="ARBA00022989"/>
    </source>
</evidence>
<dbReference type="PANTHER" id="PTHR47808:SF2">
    <property type="entry name" value="LEM DOMAIN-CONTAINING PROTEIN 2"/>
    <property type="match status" value="1"/>
</dbReference>
<evidence type="ECO:0000313" key="11">
    <source>
        <dbReference type="Proteomes" id="UP001219525"/>
    </source>
</evidence>
<dbReference type="InterPro" id="IPR041885">
    <property type="entry name" value="MAN1_winged_helix_dom"/>
</dbReference>
<evidence type="ECO:0000259" key="9">
    <source>
        <dbReference type="Pfam" id="PF12949"/>
    </source>
</evidence>
<feature type="region of interest" description="Disordered" evidence="7">
    <location>
        <begin position="276"/>
        <end position="331"/>
    </location>
</feature>
<dbReference type="GO" id="GO:0071763">
    <property type="term" value="P:nuclear membrane organization"/>
    <property type="evidence" value="ECO:0007669"/>
    <property type="project" value="TreeGrafter"/>
</dbReference>
<feature type="compositionally biased region" description="Basic and acidic residues" evidence="7">
    <location>
        <begin position="177"/>
        <end position="187"/>
    </location>
</feature>
<feature type="compositionally biased region" description="Acidic residues" evidence="7">
    <location>
        <begin position="150"/>
        <end position="159"/>
    </location>
</feature>
<feature type="compositionally biased region" description="Basic residues" evidence="7">
    <location>
        <begin position="208"/>
        <end position="224"/>
    </location>
</feature>
<dbReference type="InterPro" id="IPR044780">
    <property type="entry name" value="Heh2/Src1"/>
</dbReference>
<feature type="domain" description="HeH/LEM" evidence="9">
    <location>
        <begin position="24"/>
        <end position="57"/>
    </location>
</feature>
<sequence>MSASRLTSTQIIAQGHYLEPDFDPASLTVSQLLGVLGFHNIVYPTPYSKPKLIGLFNTEIKPRAAKFKKERLKAEASVASEDGITDGHTGEPLVARQPPVRRSSRRLSRAPTEEPELPRVHPDPPKRRRSSAQPSLGGPSRKLEPVEPVLAEESEPEDELPVRKIGRSNKTSQAAGKEGRRISHAEDSGWEDNNVFQSGAESSSPVRPRSKQTRKSVVPRKKRNSVSAPPEMLPSSSPLRVKDEPVYLPPQSNFEPKLPPSVTRETRLVAPKFIQPTFVPQEHPQVKGEPDDAFDNVDTDYADDGPTEDYGDGEQEPAIAEDEGAEEKEDHNAVISRRIAEGGKQVAVRESPSEKLGAMAILMRLVLAFLSLAASGVVLNYKYESAPIGYCDAGRQTNNALETLRARRRVVETCNRENRTLLADGSPCPLPALPVPQANSCTQCPEHGTCTQFDVICDTGYLLRPHQLLFFLPSAKAPEPFWHAVQIVTDGLPGLGSIGLPPRCVEDPRRKRHIGALGKAVEKELGQTRGRRLCAPAGRGPFSDAEGGEARRWGYEMEDLAKKMRVKTSLKILPTFPELFTEAIQQLSEWGGIVIGEDIHSGKRYVALKTPYLTWDCVVIVKSRAIWEEWRATVYAGLLALVLGSAVARGRRARNAAEAVRVVELVQTALDTLRAQDRAYHADPLSASAPYLSSLQLRDVVLADEHSVAARARLWSRVERVVEGNANVRANLEEVDGGDEMRVWRWVGGSSPNNSGEFVY</sequence>
<dbReference type="AlphaFoldDB" id="A0AAD6YIB3"/>
<evidence type="ECO:0000256" key="6">
    <source>
        <dbReference type="ARBA" id="ARBA00023242"/>
    </source>
</evidence>
<proteinExistence type="predicted"/>
<dbReference type="Pfam" id="PF09402">
    <property type="entry name" value="MSC"/>
    <property type="match status" value="1"/>
</dbReference>
<evidence type="ECO:0000256" key="1">
    <source>
        <dbReference type="ARBA" id="ARBA00004540"/>
    </source>
</evidence>
<reference evidence="10" key="1">
    <citation type="submission" date="2023-03" db="EMBL/GenBank/DDBJ databases">
        <title>Massive genome expansion in bonnet fungi (Mycena s.s.) driven by repeated elements and novel gene families across ecological guilds.</title>
        <authorList>
            <consortium name="Lawrence Berkeley National Laboratory"/>
            <person name="Harder C.B."/>
            <person name="Miyauchi S."/>
            <person name="Viragh M."/>
            <person name="Kuo A."/>
            <person name="Thoen E."/>
            <person name="Andreopoulos B."/>
            <person name="Lu D."/>
            <person name="Skrede I."/>
            <person name="Drula E."/>
            <person name="Henrissat B."/>
            <person name="Morin E."/>
            <person name="Kohler A."/>
            <person name="Barry K."/>
            <person name="LaButti K."/>
            <person name="Morin E."/>
            <person name="Salamov A."/>
            <person name="Lipzen A."/>
            <person name="Mereny Z."/>
            <person name="Hegedus B."/>
            <person name="Baldrian P."/>
            <person name="Stursova M."/>
            <person name="Weitz H."/>
            <person name="Taylor A."/>
            <person name="Grigoriev I.V."/>
            <person name="Nagy L.G."/>
            <person name="Martin F."/>
            <person name="Kauserud H."/>
        </authorList>
    </citation>
    <scope>NUCLEOTIDE SEQUENCE</scope>
    <source>
        <strain evidence="10">9144</strain>
    </source>
</reference>
<comment type="caution">
    <text evidence="10">The sequence shown here is derived from an EMBL/GenBank/DDBJ whole genome shotgun (WGS) entry which is preliminary data.</text>
</comment>
<keyword evidence="5" id="KW-0472">Membrane</keyword>
<evidence type="ECO:0000259" key="8">
    <source>
        <dbReference type="Pfam" id="PF09402"/>
    </source>
</evidence>
<gene>
    <name evidence="10" type="ORF">GGX14DRAFT_516165</name>
</gene>
<accession>A0AAD6YIB3</accession>
<dbReference type="Gene3D" id="1.10.10.1180">
    <property type="entry name" value="MAN1, winged-helix domain"/>
    <property type="match status" value="1"/>
</dbReference>
<evidence type="ECO:0000256" key="5">
    <source>
        <dbReference type="ARBA" id="ARBA00023136"/>
    </source>
</evidence>
<evidence type="ECO:0000256" key="2">
    <source>
        <dbReference type="ARBA" id="ARBA00022553"/>
    </source>
</evidence>
<keyword evidence="4" id="KW-1133">Transmembrane helix</keyword>